<comment type="caution">
    <text evidence="1">The sequence shown here is derived from an EMBL/GenBank/DDBJ whole genome shotgun (WGS) entry which is preliminary data.</text>
</comment>
<evidence type="ECO:0000313" key="2">
    <source>
        <dbReference type="Proteomes" id="UP001501072"/>
    </source>
</evidence>
<dbReference type="RefSeq" id="WP_067397575.1">
    <property type="nucleotide sequence ID" value="NZ_BAAAHU010000082.1"/>
</dbReference>
<name>A0ABN1T679_9ACTN</name>
<reference evidence="1 2" key="1">
    <citation type="journal article" date="2019" name="Int. J. Syst. Evol. Microbiol.">
        <title>The Global Catalogue of Microorganisms (GCM) 10K type strain sequencing project: providing services to taxonomists for standard genome sequencing and annotation.</title>
        <authorList>
            <consortium name="The Broad Institute Genomics Platform"/>
            <consortium name="The Broad Institute Genome Sequencing Center for Infectious Disease"/>
            <person name="Wu L."/>
            <person name="Ma J."/>
        </authorList>
    </citation>
    <scope>NUCLEOTIDE SEQUENCE [LARGE SCALE GENOMIC DNA]</scope>
    <source>
        <strain evidence="1 2">JCM 11269</strain>
    </source>
</reference>
<dbReference type="EMBL" id="BAAAHU010000082">
    <property type="protein sequence ID" value="GAA1016493.1"/>
    <property type="molecule type" value="Genomic_DNA"/>
</dbReference>
<gene>
    <name evidence="1" type="ORF">GCM10009564_51970</name>
</gene>
<evidence type="ECO:0000313" key="1">
    <source>
        <dbReference type="EMBL" id="GAA1016493.1"/>
    </source>
</evidence>
<accession>A0ABN1T679</accession>
<proteinExistence type="predicted"/>
<dbReference type="Proteomes" id="UP001501072">
    <property type="component" value="Unassembled WGS sequence"/>
</dbReference>
<keyword evidence="2" id="KW-1185">Reference proteome</keyword>
<sequence>MASLIPRHPFPAGNTEEGLAVLAVLQENAQKLIDGLETGSAHPGDALSTALTPAKGHCPMAPRASFFPTAALLGRTWCGEFPAQAGATRGLRPARNEL</sequence>
<protein>
    <submittedName>
        <fullName evidence="1">Uncharacterized protein</fullName>
    </submittedName>
</protein>
<organism evidence="1 2">
    <name type="scientific">Streptomyces thermogriseus</name>
    <dbReference type="NCBI Taxonomy" id="75292"/>
    <lineage>
        <taxon>Bacteria</taxon>
        <taxon>Bacillati</taxon>
        <taxon>Actinomycetota</taxon>
        <taxon>Actinomycetes</taxon>
        <taxon>Kitasatosporales</taxon>
        <taxon>Streptomycetaceae</taxon>
        <taxon>Streptomyces</taxon>
    </lineage>
</organism>